<gene>
    <name evidence="2" type="ORF">IAD42_04615</name>
</gene>
<evidence type="ECO:0000313" key="2">
    <source>
        <dbReference type="EMBL" id="HIS97239.1"/>
    </source>
</evidence>
<dbReference type="EMBL" id="DVJS01000111">
    <property type="protein sequence ID" value="HIS97239.1"/>
    <property type="molecule type" value="Genomic_DNA"/>
</dbReference>
<proteinExistence type="predicted"/>
<reference evidence="2" key="2">
    <citation type="journal article" date="2021" name="PeerJ">
        <title>Extensive microbial diversity within the chicken gut microbiome revealed by metagenomics and culture.</title>
        <authorList>
            <person name="Gilroy R."/>
            <person name="Ravi A."/>
            <person name="Getino M."/>
            <person name="Pursley I."/>
            <person name="Horton D.L."/>
            <person name="Alikhan N.F."/>
            <person name="Baker D."/>
            <person name="Gharbi K."/>
            <person name="Hall N."/>
            <person name="Watson M."/>
            <person name="Adriaenssens E.M."/>
            <person name="Foster-Nyarko E."/>
            <person name="Jarju S."/>
            <person name="Secka A."/>
            <person name="Antonio M."/>
            <person name="Oren A."/>
            <person name="Chaudhuri R.R."/>
            <person name="La Ragione R."/>
            <person name="Hildebrand F."/>
            <person name="Pallen M.J."/>
        </authorList>
    </citation>
    <scope>NUCLEOTIDE SEQUENCE</scope>
    <source>
        <strain evidence="2">ChiHecec3B27-6122</strain>
    </source>
</reference>
<name>A0A9D1K8D9_9FIRM</name>
<dbReference type="AlphaFoldDB" id="A0A9D1K8D9"/>
<evidence type="ECO:0000313" key="3">
    <source>
        <dbReference type="Proteomes" id="UP000886876"/>
    </source>
</evidence>
<comment type="caution">
    <text evidence="2">The sequence shown here is derived from an EMBL/GenBank/DDBJ whole genome shotgun (WGS) entry which is preliminary data.</text>
</comment>
<feature type="chain" id="PRO_5038365166" description="Bypass of forespore C C-terminal domain-containing protein" evidence="1">
    <location>
        <begin position="32"/>
        <end position="115"/>
    </location>
</feature>
<keyword evidence="1" id="KW-0732">Signal</keyword>
<reference evidence="2" key="1">
    <citation type="submission" date="2020-10" db="EMBL/GenBank/DDBJ databases">
        <authorList>
            <person name="Gilroy R."/>
        </authorList>
    </citation>
    <scope>NUCLEOTIDE SEQUENCE</scope>
    <source>
        <strain evidence="2">ChiHecec3B27-6122</strain>
    </source>
</reference>
<sequence>MKLWTKLAGTALIAGTAAVCAAAAIGGISSAAEPKAVPTAEFDYVPSCSLAEAEYVLREYEGCVAVFSSVGDVSPVSLTDIEVSTLRDADRQILKTGLAVSDREELLTLLEDLGT</sequence>
<evidence type="ECO:0008006" key="4">
    <source>
        <dbReference type="Google" id="ProtNLM"/>
    </source>
</evidence>
<feature type="signal peptide" evidence="1">
    <location>
        <begin position="1"/>
        <end position="31"/>
    </location>
</feature>
<dbReference type="Proteomes" id="UP000886876">
    <property type="component" value="Unassembled WGS sequence"/>
</dbReference>
<protein>
    <recommendedName>
        <fullName evidence="4">Bypass of forespore C C-terminal domain-containing protein</fullName>
    </recommendedName>
</protein>
<organism evidence="2 3">
    <name type="scientific">Candidatus Scatomorpha pullistercoris</name>
    <dbReference type="NCBI Taxonomy" id="2840929"/>
    <lineage>
        <taxon>Bacteria</taxon>
        <taxon>Bacillati</taxon>
        <taxon>Bacillota</taxon>
        <taxon>Clostridia</taxon>
        <taxon>Eubacteriales</taxon>
        <taxon>Candidatus Scatomorpha</taxon>
    </lineage>
</organism>
<evidence type="ECO:0000256" key="1">
    <source>
        <dbReference type="SAM" id="SignalP"/>
    </source>
</evidence>
<accession>A0A9D1K8D9</accession>